<comment type="caution">
    <text evidence="5">The sequence shown here is derived from an EMBL/GenBank/DDBJ whole genome shotgun (WGS) entry which is preliminary data.</text>
</comment>
<dbReference type="Pfam" id="PF13302">
    <property type="entry name" value="Acetyltransf_3"/>
    <property type="match status" value="1"/>
</dbReference>
<reference evidence="5 6" key="1">
    <citation type="submission" date="2018-06" db="EMBL/GenBank/DDBJ databases">
        <title>Genomic Encyclopedia of Type Strains, Phase IV (KMG-IV): sequencing the most valuable type-strain genomes for metagenomic binning, comparative biology and taxonomic classification.</title>
        <authorList>
            <person name="Goeker M."/>
        </authorList>
    </citation>
    <scope>NUCLEOTIDE SEQUENCE [LARGE SCALE GENOMIC DNA]</scope>
    <source>
        <strain evidence="5 6">DSM 24875</strain>
    </source>
</reference>
<keyword evidence="6" id="KW-1185">Reference proteome</keyword>
<keyword evidence="5" id="KW-0689">Ribosomal protein</keyword>
<protein>
    <submittedName>
        <fullName evidence="5">[SSU ribosomal protein S5P]-alanine acetyltransferase</fullName>
    </submittedName>
</protein>
<evidence type="ECO:0000259" key="4">
    <source>
        <dbReference type="PROSITE" id="PS51186"/>
    </source>
</evidence>
<dbReference type="InterPro" id="IPR016181">
    <property type="entry name" value="Acyl_CoA_acyltransferase"/>
</dbReference>
<dbReference type="EMBL" id="QNRK01000001">
    <property type="protein sequence ID" value="RBP18071.1"/>
    <property type="molecule type" value="Genomic_DNA"/>
</dbReference>
<sequence>MALFGLTRTVNPEPLLRGDGLYLRPATPADYPSWSQLRTASRAFLEPWEPTWPDDDLTQAAFRRRLRRQEEDIARDEAYPFLIFDQTSEQLLGGVTLGGLRRGVSQTGTLGYWMGAAHAGKGRMTRAVAATVEFAFVRLRLHRVEAACIPDNAPSIALLRRNGFEREGYARGYLRIDGAWRDHVLFGLLDGDARTLTTAP</sequence>
<dbReference type="GO" id="GO:0005737">
    <property type="term" value="C:cytoplasm"/>
    <property type="evidence" value="ECO:0007669"/>
    <property type="project" value="TreeGrafter"/>
</dbReference>
<evidence type="ECO:0000313" key="5">
    <source>
        <dbReference type="EMBL" id="RBP18071.1"/>
    </source>
</evidence>
<accession>A0A366FU72</accession>
<name>A0A366FU72_9HYPH</name>
<dbReference type="GO" id="GO:0005840">
    <property type="term" value="C:ribosome"/>
    <property type="evidence" value="ECO:0007669"/>
    <property type="project" value="UniProtKB-KW"/>
</dbReference>
<dbReference type="Gene3D" id="3.40.630.30">
    <property type="match status" value="1"/>
</dbReference>
<evidence type="ECO:0000256" key="1">
    <source>
        <dbReference type="ARBA" id="ARBA00022679"/>
    </source>
</evidence>
<keyword evidence="1 5" id="KW-0808">Transferase</keyword>
<dbReference type="AlphaFoldDB" id="A0A366FU72"/>
<dbReference type="PANTHER" id="PTHR43792:SF8">
    <property type="entry name" value="[RIBOSOMAL PROTEIN US5]-ALANINE N-ACETYLTRANSFERASE"/>
    <property type="match status" value="1"/>
</dbReference>
<keyword evidence="2" id="KW-0012">Acyltransferase</keyword>
<proteinExistence type="inferred from homology"/>
<dbReference type="InterPro" id="IPR051531">
    <property type="entry name" value="N-acetyltransferase"/>
</dbReference>
<gene>
    <name evidence="5" type="ORF">DFR50_10113</name>
</gene>
<keyword evidence="5" id="KW-0687">Ribonucleoprotein</keyword>
<dbReference type="PANTHER" id="PTHR43792">
    <property type="entry name" value="GNAT FAMILY, PUTATIVE (AFU_ORTHOLOGUE AFUA_3G00765)-RELATED-RELATED"/>
    <property type="match status" value="1"/>
</dbReference>
<comment type="similarity">
    <text evidence="3">Belongs to the acetyltransferase family. RimJ subfamily.</text>
</comment>
<evidence type="ECO:0000313" key="6">
    <source>
        <dbReference type="Proteomes" id="UP000253529"/>
    </source>
</evidence>
<dbReference type="RefSeq" id="WP_113887153.1">
    <property type="nucleotide sequence ID" value="NZ_QNRK01000001.1"/>
</dbReference>
<dbReference type="InterPro" id="IPR000182">
    <property type="entry name" value="GNAT_dom"/>
</dbReference>
<organism evidence="5 6">
    <name type="scientific">Roseiarcus fermentans</name>
    <dbReference type="NCBI Taxonomy" id="1473586"/>
    <lineage>
        <taxon>Bacteria</taxon>
        <taxon>Pseudomonadati</taxon>
        <taxon>Pseudomonadota</taxon>
        <taxon>Alphaproteobacteria</taxon>
        <taxon>Hyphomicrobiales</taxon>
        <taxon>Roseiarcaceae</taxon>
        <taxon>Roseiarcus</taxon>
    </lineage>
</organism>
<evidence type="ECO:0000256" key="3">
    <source>
        <dbReference type="ARBA" id="ARBA00038502"/>
    </source>
</evidence>
<dbReference type="OrthoDB" id="9801669at2"/>
<dbReference type="PROSITE" id="PS51186">
    <property type="entry name" value="GNAT"/>
    <property type="match status" value="1"/>
</dbReference>
<dbReference type="SUPFAM" id="SSF55729">
    <property type="entry name" value="Acyl-CoA N-acyltransferases (Nat)"/>
    <property type="match status" value="1"/>
</dbReference>
<dbReference type="GO" id="GO:0008999">
    <property type="term" value="F:protein-N-terminal-alanine acetyltransferase activity"/>
    <property type="evidence" value="ECO:0007669"/>
    <property type="project" value="TreeGrafter"/>
</dbReference>
<evidence type="ECO:0000256" key="2">
    <source>
        <dbReference type="ARBA" id="ARBA00023315"/>
    </source>
</evidence>
<feature type="domain" description="N-acetyltransferase" evidence="4">
    <location>
        <begin position="21"/>
        <end position="191"/>
    </location>
</feature>
<dbReference type="Proteomes" id="UP000253529">
    <property type="component" value="Unassembled WGS sequence"/>
</dbReference>